<feature type="domain" description="Glycosyltransferase subfamily 4-like N-terminal" evidence="2">
    <location>
        <begin position="19"/>
        <end position="170"/>
    </location>
</feature>
<gene>
    <name evidence="3" type="ORF">FYJ51_04490</name>
</gene>
<evidence type="ECO:0000259" key="2">
    <source>
        <dbReference type="Pfam" id="PF13439"/>
    </source>
</evidence>
<dbReference type="GO" id="GO:0016757">
    <property type="term" value="F:glycosyltransferase activity"/>
    <property type="evidence" value="ECO:0007669"/>
    <property type="project" value="InterPro"/>
</dbReference>
<dbReference type="Gene3D" id="3.40.50.2000">
    <property type="entry name" value="Glycogen Phosphorylase B"/>
    <property type="match status" value="2"/>
</dbReference>
<evidence type="ECO:0000259" key="1">
    <source>
        <dbReference type="Pfam" id="PF00534"/>
    </source>
</evidence>
<keyword evidence="3" id="KW-0808">Transferase</keyword>
<name>A0A7X2TFG5_9FIRM</name>
<keyword evidence="4" id="KW-1185">Reference proteome</keyword>
<dbReference type="PANTHER" id="PTHR12526">
    <property type="entry name" value="GLYCOSYLTRANSFERASE"/>
    <property type="match status" value="1"/>
</dbReference>
<protein>
    <submittedName>
        <fullName evidence="3">Glycosyltransferase family 4 protein</fullName>
    </submittedName>
</protein>
<evidence type="ECO:0000313" key="3">
    <source>
        <dbReference type="EMBL" id="MSS58160.1"/>
    </source>
</evidence>
<dbReference type="Pfam" id="PF00534">
    <property type="entry name" value="Glycos_transf_1"/>
    <property type="match status" value="1"/>
</dbReference>
<reference evidence="3 4" key="1">
    <citation type="submission" date="2019-08" db="EMBL/GenBank/DDBJ databases">
        <title>In-depth cultivation of the pig gut microbiome towards novel bacterial diversity and tailored functional studies.</title>
        <authorList>
            <person name="Wylensek D."/>
            <person name="Hitch T.C.A."/>
            <person name="Clavel T."/>
        </authorList>
    </citation>
    <scope>NUCLEOTIDE SEQUENCE [LARGE SCALE GENOMIC DNA]</scope>
    <source>
        <strain evidence="3 4">Oil+RF-744-GAM-WT-6</strain>
    </source>
</reference>
<dbReference type="CDD" id="cd03808">
    <property type="entry name" value="GT4_CapM-like"/>
    <property type="match status" value="1"/>
</dbReference>
<proteinExistence type="predicted"/>
<accession>A0A7X2TFG5</accession>
<feature type="domain" description="Glycosyl transferase family 1" evidence="1">
    <location>
        <begin position="180"/>
        <end position="347"/>
    </location>
</feature>
<dbReference type="EMBL" id="VUMN01000007">
    <property type="protein sequence ID" value="MSS58160.1"/>
    <property type="molecule type" value="Genomic_DNA"/>
</dbReference>
<dbReference type="Proteomes" id="UP000461880">
    <property type="component" value="Unassembled WGS sequence"/>
</dbReference>
<dbReference type="Pfam" id="PF13439">
    <property type="entry name" value="Glyco_transf_4"/>
    <property type="match status" value="1"/>
</dbReference>
<dbReference type="InterPro" id="IPR001296">
    <property type="entry name" value="Glyco_trans_1"/>
</dbReference>
<dbReference type="SUPFAM" id="SSF53756">
    <property type="entry name" value="UDP-Glycosyltransferase/glycogen phosphorylase"/>
    <property type="match status" value="1"/>
</dbReference>
<dbReference type="InterPro" id="IPR028098">
    <property type="entry name" value="Glyco_trans_4-like_N"/>
</dbReference>
<evidence type="ECO:0000313" key="4">
    <source>
        <dbReference type="Proteomes" id="UP000461880"/>
    </source>
</evidence>
<organism evidence="3 4">
    <name type="scientific">Stecheria intestinalis</name>
    <dbReference type="NCBI Taxonomy" id="2606630"/>
    <lineage>
        <taxon>Bacteria</taxon>
        <taxon>Bacillati</taxon>
        <taxon>Bacillota</taxon>
        <taxon>Erysipelotrichia</taxon>
        <taxon>Erysipelotrichales</taxon>
        <taxon>Erysipelotrichaceae</taxon>
        <taxon>Stecheria</taxon>
    </lineage>
</organism>
<sequence length="373" mass="42946">MMKILFAATVDIHIINHHLRIIHELHEQGNLIDVAANGTYTNDDIHQKYNVCFSKSPTSLDNLKAYRFMKQLLKKEDYDIISTHTPLASFFTRMAAEGLRTKVIYTAHGFHFYQGAPLKNQLIYRNMERLAAHHTDRLVTINQEDYEAAQKFHYRPGGHAVYIPGVGVDLSRIEAARTDRRVIRKRLGLPEEAFVMISVGELNQNKNHLFVMNALQKELREDPMLYYVICGTDLWHGTYAEKIKELGLEGKVMLLGYRNDIYELLYGMDLFLCPSFREGLPVCVIEAMAAGVPVIASDVRGNHDLIESGADGYLYPVNDAELFREEYHTLCRDPAMREAFIRNAEQRAHQYSKETIDPMILELYEELKPKHND</sequence>
<dbReference type="RefSeq" id="WP_154503761.1">
    <property type="nucleotide sequence ID" value="NZ_VUMN01000007.1"/>
</dbReference>
<dbReference type="AlphaFoldDB" id="A0A7X2TFG5"/>
<comment type="caution">
    <text evidence="3">The sequence shown here is derived from an EMBL/GenBank/DDBJ whole genome shotgun (WGS) entry which is preliminary data.</text>
</comment>